<sequence>MPEADALARQTPLRHWIAQCHGLDPQALDLRLAAGDASFRRYYRLTLPDGATRMLMDAPPDREDSTPFVAIDRAWEAAGLPVPHLHAVDLDAGFLELDDLGDTPLQTRFRGDNDPATLAWHERALTLIHELQNRAAPDALPAYDAALLGRELDLFPEWCLSRWLDVAPPPGWNALRQALIASALNQPVVTVHRDYDAMNLMVADEALYLIDFQDAVAGPISYDLISLLHGRYCRFDAARRTEWIEGFRARAVADGRLDAEIDAAGFHARVAAMAAQRALKVLGIFCRLTLRDHRDGYLARLPHFLAHLEDALAELDGHDAFRAWLADVFRPAMAAKLDEDGIDREGAA</sequence>
<dbReference type="EMBL" id="BJUS01000041">
    <property type="protein sequence ID" value="GEK74283.1"/>
    <property type="molecule type" value="Genomic_DNA"/>
</dbReference>
<reference evidence="2 3" key="1">
    <citation type="submission" date="2019-07" db="EMBL/GenBank/DDBJ databases">
        <title>Whole genome shotgun sequence of Halomonas halophila NBRC 102604.</title>
        <authorList>
            <person name="Hosoyama A."/>
            <person name="Uohara A."/>
            <person name="Ohji S."/>
            <person name="Ichikawa N."/>
        </authorList>
    </citation>
    <scope>NUCLEOTIDE SEQUENCE [LARGE SCALE GENOMIC DNA]</scope>
    <source>
        <strain evidence="2 3">NBRC 102604</strain>
    </source>
</reference>
<dbReference type="Gene3D" id="3.90.1200.10">
    <property type="match status" value="1"/>
</dbReference>
<gene>
    <name evidence="2" type="ORF">HHA04nite_28270</name>
</gene>
<feature type="domain" description="Aminoglycoside phosphotransferase" evidence="1">
    <location>
        <begin position="30"/>
        <end position="250"/>
    </location>
</feature>
<dbReference type="InterPro" id="IPR002575">
    <property type="entry name" value="Aminoglycoside_PTrfase"/>
</dbReference>
<keyword evidence="3" id="KW-1185">Reference proteome</keyword>
<organism evidence="2 3">
    <name type="scientific">Halomonas halophila</name>
    <dbReference type="NCBI Taxonomy" id="29573"/>
    <lineage>
        <taxon>Bacteria</taxon>
        <taxon>Pseudomonadati</taxon>
        <taxon>Pseudomonadota</taxon>
        <taxon>Gammaproteobacteria</taxon>
        <taxon>Oceanospirillales</taxon>
        <taxon>Halomonadaceae</taxon>
        <taxon>Halomonas</taxon>
    </lineage>
</organism>
<dbReference type="Pfam" id="PF01636">
    <property type="entry name" value="APH"/>
    <property type="match status" value="1"/>
</dbReference>
<protein>
    <submittedName>
        <fullName evidence="2">Aminoglycoside phosphotransferase</fullName>
    </submittedName>
</protein>
<dbReference type="SUPFAM" id="SSF56112">
    <property type="entry name" value="Protein kinase-like (PK-like)"/>
    <property type="match status" value="1"/>
</dbReference>
<proteinExistence type="predicted"/>
<comment type="caution">
    <text evidence="2">The sequence shown here is derived from an EMBL/GenBank/DDBJ whole genome shotgun (WGS) entry which is preliminary data.</text>
</comment>
<evidence type="ECO:0000313" key="3">
    <source>
        <dbReference type="Proteomes" id="UP000321121"/>
    </source>
</evidence>
<accession>A0ABQ0U727</accession>
<dbReference type="InterPro" id="IPR011009">
    <property type="entry name" value="Kinase-like_dom_sf"/>
</dbReference>
<evidence type="ECO:0000259" key="1">
    <source>
        <dbReference type="Pfam" id="PF01636"/>
    </source>
</evidence>
<dbReference type="RefSeq" id="WP_146909971.1">
    <property type="nucleotide sequence ID" value="NZ_BJUS01000041.1"/>
</dbReference>
<name>A0ABQ0U727_9GAMM</name>
<evidence type="ECO:0000313" key="2">
    <source>
        <dbReference type="EMBL" id="GEK74283.1"/>
    </source>
</evidence>
<dbReference type="Gene3D" id="3.30.200.20">
    <property type="entry name" value="Phosphorylase Kinase, domain 1"/>
    <property type="match status" value="1"/>
</dbReference>
<dbReference type="Proteomes" id="UP000321121">
    <property type="component" value="Unassembled WGS sequence"/>
</dbReference>